<feature type="transmembrane region" description="Helical" evidence="1">
    <location>
        <begin position="52"/>
        <end position="72"/>
    </location>
</feature>
<dbReference type="EMBL" id="UINC01068627">
    <property type="protein sequence ID" value="SVC01392.1"/>
    <property type="molecule type" value="Genomic_DNA"/>
</dbReference>
<feature type="transmembrane region" description="Helical" evidence="1">
    <location>
        <begin position="128"/>
        <end position="149"/>
    </location>
</feature>
<protein>
    <recommendedName>
        <fullName evidence="2">VanZ-like domain-containing protein</fullName>
    </recommendedName>
</protein>
<gene>
    <name evidence="3" type="ORF">METZ01_LOCUS254246</name>
</gene>
<feature type="transmembrane region" description="Helical" evidence="1">
    <location>
        <begin position="20"/>
        <end position="40"/>
    </location>
</feature>
<proteinExistence type="predicted"/>
<keyword evidence="1" id="KW-0812">Transmembrane</keyword>
<organism evidence="3">
    <name type="scientific">marine metagenome</name>
    <dbReference type="NCBI Taxonomy" id="408172"/>
    <lineage>
        <taxon>unclassified sequences</taxon>
        <taxon>metagenomes</taxon>
        <taxon>ecological metagenomes</taxon>
    </lineage>
</organism>
<name>A0A382IQ80_9ZZZZ</name>
<keyword evidence="1" id="KW-1133">Transmembrane helix</keyword>
<evidence type="ECO:0000259" key="2">
    <source>
        <dbReference type="Pfam" id="PF04892"/>
    </source>
</evidence>
<sequence>MKKGGKINLLNLVSKNRLWVLIIIYVLFIYVSLPFFPAFISVLRNFISKELLNLLSLVLSISFFLLLSVWIYNKKYKAKQFLLIISPLLLLTYLSLSLDVWVERIHFIEYAVLGLLISRAVDVRTLSGIIITGCLITLIGAVDEIIQWFLPNRVGDMRDVFMNSVGGLSGLWLGRFLFWEQQILERNS</sequence>
<dbReference type="AlphaFoldDB" id="A0A382IQ80"/>
<feature type="domain" description="VanZ-like" evidence="2">
    <location>
        <begin position="20"/>
        <end position="176"/>
    </location>
</feature>
<evidence type="ECO:0000313" key="3">
    <source>
        <dbReference type="EMBL" id="SVC01392.1"/>
    </source>
</evidence>
<dbReference type="Pfam" id="PF04892">
    <property type="entry name" value="VanZ"/>
    <property type="match status" value="1"/>
</dbReference>
<keyword evidence="1" id="KW-0472">Membrane</keyword>
<dbReference type="InterPro" id="IPR006976">
    <property type="entry name" value="VanZ-like"/>
</dbReference>
<feature type="transmembrane region" description="Helical" evidence="1">
    <location>
        <begin position="161"/>
        <end position="178"/>
    </location>
</feature>
<reference evidence="3" key="1">
    <citation type="submission" date="2018-05" db="EMBL/GenBank/DDBJ databases">
        <authorList>
            <person name="Lanie J.A."/>
            <person name="Ng W.-L."/>
            <person name="Kazmierczak K.M."/>
            <person name="Andrzejewski T.M."/>
            <person name="Davidsen T.M."/>
            <person name="Wayne K.J."/>
            <person name="Tettelin H."/>
            <person name="Glass J.I."/>
            <person name="Rusch D."/>
            <person name="Podicherti R."/>
            <person name="Tsui H.-C.T."/>
            <person name="Winkler M.E."/>
        </authorList>
    </citation>
    <scope>NUCLEOTIDE SEQUENCE</scope>
</reference>
<accession>A0A382IQ80</accession>
<feature type="transmembrane region" description="Helical" evidence="1">
    <location>
        <begin position="104"/>
        <end position="121"/>
    </location>
</feature>
<dbReference type="NCBIfam" id="NF037970">
    <property type="entry name" value="vanZ_1"/>
    <property type="match status" value="1"/>
</dbReference>
<evidence type="ECO:0000256" key="1">
    <source>
        <dbReference type="SAM" id="Phobius"/>
    </source>
</evidence>
<feature type="transmembrane region" description="Helical" evidence="1">
    <location>
        <begin position="81"/>
        <end position="98"/>
    </location>
</feature>